<accession>A0A935IUB1</accession>
<evidence type="ECO:0000313" key="1">
    <source>
        <dbReference type="EMBL" id="MBK7272928.1"/>
    </source>
</evidence>
<evidence type="ECO:0000313" key="2">
    <source>
        <dbReference type="Proteomes" id="UP000726105"/>
    </source>
</evidence>
<sequence length="244" mass="26174">MAEPVELPQMGPAQQQSWLALLDLYEKVNSEWTLIGGQLVHLHCAERGGSPARPTNDADTVVDIRASPQMLARFTGAMQELGFTPETSGDGIQHRWRRDLAQIDVLIPEGVGERAAARVGAGGAPTISAPGTTQALRRSESLAVKVGDRTGTVLRPSLVGALIGKAAARTEIAADRAVSRHCVDFVALAHLVSAQDFRLADLTKRDRSRLHRMIACCRKDSSALAVDDATEALDRLERAVTLNG</sequence>
<organism evidence="1 2">
    <name type="scientific">Candidatus Phosphoribacter hodrii</name>
    <dbReference type="NCBI Taxonomy" id="2953743"/>
    <lineage>
        <taxon>Bacteria</taxon>
        <taxon>Bacillati</taxon>
        <taxon>Actinomycetota</taxon>
        <taxon>Actinomycetes</taxon>
        <taxon>Micrococcales</taxon>
        <taxon>Dermatophilaceae</taxon>
        <taxon>Candidatus Phosphoribacter</taxon>
    </lineage>
</organism>
<gene>
    <name evidence="1" type="ORF">IPI13_07055</name>
</gene>
<reference evidence="1 2" key="1">
    <citation type="submission" date="2020-10" db="EMBL/GenBank/DDBJ databases">
        <title>Connecting structure to function with the recovery of over 1000 high-quality activated sludge metagenome-assembled genomes encoding full-length rRNA genes using long-read sequencing.</title>
        <authorList>
            <person name="Singleton C.M."/>
            <person name="Petriglieri F."/>
            <person name="Kristensen J.M."/>
            <person name="Kirkegaard R.H."/>
            <person name="Michaelsen T.Y."/>
            <person name="Andersen M.H."/>
            <person name="Karst S.M."/>
            <person name="Dueholm M.S."/>
            <person name="Nielsen P.H."/>
            <person name="Albertsen M."/>
        </authorList>
    </citation>
    <scope>NUCLEOTIDE SEQUENCE [LARGE SCALE GENOMIC DNA]</scope>
    <source>
        <strain evidence="1">Ega_18-Q3-R5-49_MAXAC.001</strain>
    </source>
</reference>
<dbReference type="EMBL" id="JADJIB010000002">
    <property type="protein sequence ID" value="MBK7272928.1"/>
    <property type="molecule type" value="Genomic_DNA"/>
</dbReference>
<name>A0A935IUB1_9MICO</name>
<protein>
    <submittedName>
        <fullName evidence="1">Uncharacterized protein</fullName>
    </submittedName>
</protein>
<dbReference type="AlphaFoldDB" id="A0A935IUB1"/>
<proteinExistence type="predicted"/>
<comment type="caution">
    <text evidence="1">The sequence shown here is derived from an EMBL/GenBank/DDBJ whole genome shotgun (WGS) entry which is preliminary data.</text>
</comment>
<dbReference type="Proteomes" id="UP000726105">
    <property type="component" value="Unassembled WGS sequence"/>
</dbReference>